<dbReference type="Pfam" id="PF24738">
    <property type="entry name" value="DUF7689"/>
    <property type="match status" value="1"/>
</dbReference>
<keyword evidence="3" id="KW-1185">Reference proteome</keyword>
<feature type="domain" description="DUF7689" evidence="1">
    <location>
        <begin position="9"/>
        <end position="99"/>
    </location>
</feature>
<dbReference type="EMBL" id="ASRX01000003">
    <property type="protein sequence ID" value="EYF08492.1"/>
    <property type="molecule type" value="Genomic_DNA"/>
</dbReference>
<gene>
    <name evidence="2" type="ORF">CAP_4021</name>
</gene>
<reference evidence="2 3" key="1">
    <citation type="submission" date="2013-05" db="EMBL/GenBank/DDBJ databases">
        <title>Genome assembly of Chondromyces apiculatus DSM 436.</title>
        <authorList>
            <person name="Sharma G."/>
            <person name="Khatri I."/>
            <person name="Kaur C."/>
            <person name="Mayilraj S."/>
            <person name="Subramanian S."/>
        </authorList>
    </citation>
    <scope>NUCLEOTIDE SEQUENCE [LARGE SCALE GENOMIC DNA]</scope>
    <source>
        <strain evidence="2 3">DSM 436</strain>
    </source>
</reference>
<evidence type="ECO:0000313" key="3">
    <source>
        <dbReference type="Proteomes" id="UP000019678"/>
    </source>
</evidence>
<sequence>MVPPEEPNIYWPPGVHPDNTPEDWAAALKTEGYQVCEDERLEPGLVKVALYATPKMVTHVARQLRDGRWASKLGRFGDIEHDDLAALEGPLFGHVCLFMQRPRRADDP</sequence>
<dbReference type="InterPro" id="IPR056106">
    <property type="entry name" value="DUF7689"/>
</dbReference>
<dbReference type="AlphaFoldDB" id="A0A017THY5"/>
<protein>
    <recommendedName>
        <fullName evidence="1">DUF7689 domain-containing protein</fullName>
    </recommendedName>
</protein>
<proteinExistence type="predicted"/>
<dbReference type="Proteomes" id="UP000019678">
    <property type="component" value="Unassembled WGS sequence"/>
</dbReference>
<evidence type="ECO:0000259" key="1">
    <source>
        <dbReference type="Pfam" id="PF24738"/>
    </source>
</evidence>
<evidence type="ECO:0000313" key="2">
    <source>
        <dbReference type="EMBL" id="EYF08492.1"/>
    </source>
</evidence>
<organism evidence="2 3">
    <name type="scientific">Chondromyces apiculatus DSM 436</name>
    <dbReference type="NCBI Taxonomy" id="1192034"/>
    <lineage>
        <taxon>Bacteria</taxon>
        <taxon>Pseudomonadati</taxon>
        <taxon>Myxococcota</taxon>
        <taxon>Polyangia</taxon>
        <taxon>Polyangiales</taxon>
        <taxon>Polyangiaceae</taxon>
        <taxon>Chondromyces</taxon>
    </lineage>
</organism>
<dbReference type="eggNOG" id="ENOG5033JKK">
    <property type="taxonomic scope" value="Bacteria"/>
</dbReference>
<comment type="caution">
    <text evidence="2">The sequence shown here is derived from an EMBL/GenBank/DDBJ whole genome shotgun (WGS) entry which is preliminary data.</text>
</comment>
<accession>A0A017THY5</accession>
<name>A0A017THY5_9BACT</name>